<name>A0A6A5T1U9_9PLEO</name>
<dbReference type="Proteomes" id="UP000800038">
    <property type="component" value="Unassembled WGS sequence"/>
</dbReference>
<reference evidence="6" key="1">
    <citation type="journal article" date="2020" name="Stud. Mycol.">
        <title>101 Dothideomycetes genomes: a test case for predicting lifestyles and emergence of pathogens.</title>
        <authorList>
            <person name="Haridas S."/>
            <person name="Albert R."/>
            <person name="Binder M."/>
            <person name="Bloem J."/>
            <person name="Labutti K."/>
            <person name="Salamov A."/>
            <person name="Andreopoulos B."/>
            <person name="Baker S."/>
            <person name="Barry K."/>
            <person name="Bills G."/>
            <person name="Bluhm B."/>
            <person name="Cannon C."/>
            <person name="Castanera R."/>
            <person name="Culley D."/>
            <person name="Daum C."/>
            <person name="Ezra D."/>
            <person name="Gonzalez J."/>
            <person name="Henrissat B."/>
            <person name="Kuo A."/>
            <person name="Liang C."/>
            <person name="Lipzen A."/>
            <person name="Lutzoni F."/>
            <person name="Magnuson J."/>
            <person name="Mondo S."/>
            <person name="Nolan M."/>
            <person name="Ohm R."/>
            <person name="Pangilinan J."/>
            <person name="Park H.-J."/>
            <person name="Ramirez L."/>
            <person name="Alfaro M."/>
            <person name="Sun H."/>
            <person name="Tritt A."/>
            <person name="Yoshinaga Y."/>
            <person name="Zwiers L.-H."/>
            <person name="Turgeon B."/>
            <person name="Goodwin S."/>
            <person name="Spatafora J."/>
            <person name="Crous P."/>
            <person name="Grigoriev I."/>
        </authorList>
    </citation>
    <scope>NUCLEOTIDE SEQUENCE</scope>
    <source>
        <strain evidence="6">CBS 161.51</strain>
    </source>
</reference>
<dbReference type="OrthoDB" id="447251at2759"/>
<dbReference type="PANTHER" id="PTHR47429:SF9">
    <property type="entry name" value="PAS DOMAIN-CONTAINING PROTEIN"/>
    <property type="match status" value="1"/>
</dbReference>
<accession>A0A6A5T1U9</accession>
<dbReference type="InterPro" id="IPR000014">
    <property type="entry name" value="PAS"/>
</dbReference>
<dbReference type="Gene3D" id="3.30.450.20">
    <property type="entry name" value="PAS domain"/>
    <property type="match status" value="1"/>
</dbReference>
<dbReference type="InterPro" id="IPR035965">
    <property type="entry name" value="PAS-like_dom_sf"/>
</dbReference>
<evidence type="ECO:0000256" key="3">
    <source>
        <dbReference type="ARBA" id="ARBA00022991"/>
    </source>
</evidence>
<feature type="domain" description="PAC" evidence="5">
    <location>
        <begin position="300"/>
        <end position="354"/>
    </location>
</feature>
<dbReference type="PROSITE" id="PS50113">
    <property type="entry name" value="PAC"/>
    <property type="match status" value="1"/>
</dbReference>
<dbReference type="AlphaFoldDB" id="A0A6A5T1U9"/>
<evidence type="ECO:0000256" key="1">
    <source>
        <dbReference type="ARBA" id="ARBA00022630"/>
    </source>
</evidence>
<organism evidence="6 7">
    <name type="scientific">Clathrospora elynae</name>
    <dbReference type="NCBI Taxonomy" id="706981"/>
    <lineage>
        <taxon>Eukaryota</taxon>
        <taxon>Fungi</taxon>
        <taxon>Dikarya</taxon>
        <taxon>Ascomycota</taxon>
        <taxon>Pezizomycotina</taxon>
        <taxon>Dothideomycetes</taxon>
        <taxon>Pleosporomycetidae</taxon>
        <taxon>Pleosporales</taxon>
        <taxon>Diademaceae</taxon>
        <taxon>Clathrospora</taxon>
    </lineage>
</organism>
<dbReference type="Pfam" id="PF13426">
    <property type="entry name" value="PAS_9"/>
    <property type="match status" value="1"/>
</dbReference>
<evidence type="ECO:0000313" key="6">
    <source>
        <dbReference type="EMBL" id="KAF1946533.1"/>
    </source>
</evidence>
<dbReference type="GO" id="GO:0005634">
    <property type="term" value="C:nucleus"/>
    <property type="evidence" value="ECO:0007669"/>
    <property type="project" value="TreeGrafter"/>
</dbReference>
<evidence type="ECO:0000256" key="4">
    <source>
        <dbReference type="SAM" id="MobiDB-lite"/>
    </source>
</evidence>
<keyword evidence="3" id="KW-0157">Chromophore</keyword>
<dbReference type="EMBL" id="ML976003">
    <property type="protein sequence ID" value="KAF1946533.1"/>
    <property type="molecule type" value="Genomic_DNA"/>
</dbReference>
<keyword evidence="2" id="KW-0288">FMN</keyword>
<dbReference type="NCBIfam" id="TIGR00229">
    <property type="entry name" value="sensory_box"/>
    <property type="match status" value="1"/>
</dbReference>
<evidence type="ECO:0000313" key="7">
    <source>
        <dbReference type="Proteomes" id="UP000800038"/>
    </source>
</evidence>
<keyword evidence="1" id="KW-0285">Flavoprotein</keyword>
<keyword evidence="7" id="KW-1185">Reference proteome</keyword>
<dbReference type="InterPro" id="IPR000700">
    <property type="entry name" value="PAS-assoc_C"/>
</dbReference>
<evidence type="ECO:0000256" key="2">
    <source>
        <dbReference type="ARBA" id="ARBA00022643"/>
    </source>
</evidence>
<sequence>MGDTGVYLARGPNLCNEDSPTVSFSPPSVSLQLQTLDMDSCKSAARKLPRIDGASSSNCHEKYGGIMEEGIPFRAPAHERFSTSETSAYDLAAPPPTVSYSNAEYLADRLFSAEHLNLIFKDPVHFHHFRSFLNSYRPQSVPTLVQYLESQKALTAIRYANSLADQISLSSRRSSFRSVAAVVDVKFEKLFWRSFEELVSDALPAYITYRLVNVVTGCLVREVTATSSPMRDLVHGLAEVYCLSDPSLPDNPIVFASEGFYNTTQYGQEYVIGKNCRFLQGPKTQKNAVKRIAEAVSKGQEISEILLNYRRDGSPFLNLVMTAPLMDHRGAARYFLGCQIDISHLMEGGRGLESFEQLLNDQETVMKPISEPLIRQSPLEVLKELSTLLNDEEVEIVKHQSRVRRTSIESNCNTSTRAVRTPIPRVLVGMDATFNSAYLPSSQFGRSGRLPGVYQNYLLVRPFPSLRIIFTSESLRIPGLSQSRLMDRIGGPSHIRESLLDALASGVGVTAKISWLTQPMNRTPSYTQLNSRYNQSSDASNSIFDPEIIEGKPRWIHCTPLLGSDSKPGVIMIVMVNKEVAGALNPVGPAPASMAIRSTDNMRDAWSQRAAGVGTTSTKLSSANLYADYLRSQGQTVASPSTDSMSLVDEWSIEDSDDWVKGRPGENIAGSRPASAKRRS</sequence>
<gene>
    <name evidence="6" type="ORF">EJ02DRAFT_236331</name>
</gene>
<proteinExistence type="predicted"/>
<protein>
    <recommendedName>
        <fullName evidence="5">PAC domain-containing protein</fullName>
    </recommendedName>
</protein>
<feature type="region of interest" description="Disordered" evidence="4">
    <location>
        <begin position="658"/>
        <end position="680"/>
    </location>
</feature>
<evidence type="ECO:0000259" key="5">
    <source>
        <dbReference type="PROSITE" id="PS50113"/>
    </source>
</evidence>
<dbReference type="SUPFAM" id="SSF55785">
    <property type="entry name" value="PYP-like sensor domain (PAS domain)"/>
    <property type="match status" value="1"/>
</dbReference>
<dbReference type="PANTHER" id="PTHR47429">
    <property type="entry name" value="PROTEIN TWIN LOV 1"/>
    <property type="match status" value="1"/>
</dbReference>